<keyword evidence="6" id="KW-1185">Reference proteome</keyword>
<evidence type="ECO:0000313" key="6">
    <source>
        <dbReference type="Proteomes" id="UP000799757"/>
    </source>
</evidence>
<evidence type="ECO:0000313" key="5">
    <source>
        <dbReference type="EMBL" id="KAF2793140.1"/>
    </source>
</evidence>
<feature type="chain" id="PRO_5025599287" description="WSC domain-containing protein" evidence="3">
    <location>
        <begin position="22"/>
        <end position="278"/>
    </location>
</feature>
<dbReference type="InterPro" id="IPR002889">
    <property type="entry name" value="WSC_carb-bd"/>
</dbReference>
<evidence type="ECO:0000259" key="4">
    <source>
        <dbReference type="PROSITE" id="PS51212"/>
    </source>
</evidence>
<gene>
    <name evidence="5" type="ORF">K505DRAFT_338053</name>
</gene>
<keyword evidence="2" id="KW-0812">Transmembrane</keyword>
<feature type="signal peptide" evidence="3">
    <location>
        <begin position="1"/>
        <end position="21"/>
    </location>
</feature>
<feature type="domain" description="WSC" evidence="4">
    <location>
        <begin position="43"/>
        <end position="132"/>
    </location>
</feature>
<dbReference type="EMBL" id="MU001940">
    <property type="protein sequence ID" value="KAF2793140.1"/>
    <property type="molecule type" value="Genomic_DNA"/>
</dbReference>
<keyword evidence="2" id="KW-1133">Transmembrane helix</keyword>
<dbReference type="PROSITE" id="PS51212">
    <property type="entry name" value="WSC"/>
    <property type="match status" value="1"/>
</dbReference>
<feature type="transmembrane region" description="Helical" evidence="2">
    <location>
        <begin position="185"/>
        <end position="209"/>
    </location>
</feature>
<reference evidence="5" key="1">
    <citation type="journal article" date="2020" name="Stud. Mycol.">
        <title>101 Dothideomycetes genomes: a test case for predicting lifestyles and emergence of pathogens.</title>
        <authorList>
            <person name="Haridas S."/>
            <person name="Albert R."/>
            <person name="Binder M."/>
            <person name="Bloem J."/>
            <person name="Labutti K."/>
            <person name="Salamov A."/>
            <person name="Andreopoulos B."/>
            <person name="Baker S."/>
            <person name="Barry K."/>
            <person name="Bills G."/>
            <person name="Bluhm B."/>
            <person name="Cannon C."/>
            <person name="Castanera R."/>
            <person name="Culley D."/>
            <person name="Daum C."/>
            <person name="Ezra D."/>
            <person name="Gonzalez J."/>
            <person name="Henrissat B."/>
            <person name="Kuo A."/>
            <person name="Liang C."/>
            <person name="Lipzen A."/>
            <person name="Lutzoni F."/>
            <person name="Magnuson J."/>
            <person name="Mondo S."/>
            <person name="Nolan M."/>
            <person name="Ohm R."/>
            <person name="Pangilinan J."/>
            <person name="Park H.-J."/>
            <person name="Ramirez L."/>
            <person name="Alfaro M."/>
            <person name="Sun H."/>
            <person name="Tritt A."/>
            <person name="Yoshinaga Y."/>
            <person name="Zwiers L.-H."/>
            <person name="Turgeon B."/>
            <person name="Goodwin S."/>
            <person name="Spatafora J."/>
            <person name="Crous P."/>
            <person name="Grigoriev I."/>
        </authorList>
    </citation>
    <scope>NUCLEOTIDE SEQUENCE</scope>
    <source>
        <strain evidence="5">CBS 109.77</strain>
    </source>
</reference>
<name>A0A6A6X9C0_9PLEO</name>
<evidence type="ECO:0000256" key="1">
    <source>
        <dbReference type="SAM" id="MobiDB-lite"/>
    </source>
</evidence>
<dbReference type="AlphaFoldDB" id="A0A6A6X9C0"/>
<keyword evidence="2" id="KW-0472">Membrane</keyword>
<feature type="compositionally biased region" description="Polar residues" evidence="1">
    <location>
        <begin position="161"/>
        <end position="181"/>
    </location>
</feature>
<organism evidence="5 6">
    <name type="scientific">Melanomma pulvis-pyrius CBS 109.77</name>
    <dbReference type="NCBI Taxonomy" id="1314802"/>
    <lineage>
        <taxon>Eukaryota</taxon>
        <taxon>Fungi</taxon>
        <taxon>Dikarya</taxon>
        <taxon>Ascomycota</taxon>
        <taxon>Pezizomycotina</taxon>
        <taxon>Dothideomycetes</taxon>
        <taxon>Pleosporomycetidae</taxon>
        <taxon>Pleosporales</taxon>
        <taxon>Melanommataceae</taxon>
        <taxon>Melanomma</taxon>
    </lineage>
</organism>
<evidence type="ECO:0000256" key="2">
    <source>
        <dbReference type="SAM" id="Phobius"/>
    </source>
</evidence>
<dbReference type="Proteomes" id="UP000799757">
    <property type="component" value="Unassembled WGS sequence"/>
</dbReference>
<dbReference type="OrthoDB" id="2019572at2759"/>
<dbReference type="Pfam" id="PF01822">
    <property type="entry name" value="WSC"/>
    <property type="match status" value="1"/>
</dbReference>
<proteinExistence type="predicted"/>
<feature type="compositionally biased region" description="Low complexity" evidence="1">
    <location>
        <begin position="143"/>
        <end position="160"/>
    </location>
</feature>
<feature type="region of interest" description="Disordered" evidence="1">
    <location>
        <begin position="143"/>
        <end position="181"/>
    </location>
</feature>
<dbReference type="SMART" id="SM00321">
    <property type="entry name" value="WSC"/>
    <property type="match status" value="1"/>
</dbReference>
<evidence type="ECO:0000256" key="3">
    <source>
        <dbReference type="SAM" id="SignalP"/>
    </source>
</evidence>
<sequence length="278" mass="29607">MVSLTFLSAVAAASLLSMASAQSSTVTVSQMESAPTEVPDLQESLSIGCFNSSTPLDDYGSSVGQSRGNCKFICAYVGKNVMAVSDGVNCWCGNLFPALDTQTNNGSCNTVCRGYGKEDCGGPAMYWVMTTGLTLNRIKNYEPPVSSSSTSQTPLAQSTQFISTVTERPTNTPSSAPSSGGTNKVGIAVGVVVGVLVLVAIIAGVFFFLRHKRRREVEEEYRRQANINSFTAGGKLHTSNSSMTDSRLDPEFMARRASNGSIADNEDYSRRILKVTNA</sequence>
<protein>
    <recommendedName>
        <fullName evidence="4">WSC domain-containing protein</fullName>
    </recommendedName>
</protein>
<keyword evidence="3" id="KW-0732">Signal</keyword>
<accession>A0A6A6X9C0</accession>